<name>A0AAX4HNR5_9BACT</name>
<dbReference type="KEGG" id="psti:SOO65_18830"/>
<evidence type="ECO:0000313" key="2">
    <source>
        <dbReference type="Proteomes" id="UP001324634"/>
    </source>
</evidence>
<dbReference type="InterPro" id="IPR011652">
    <property type="entry name" value="MORN_2"/>
</dbReference>
<reference evidence="1 2" key="1">
    <citation type="submission" date="2023-11" db="EMBL/GenBank/DDBJ databases">
        <title>Peredibacter starrii A3.12.</title>
        <authorList>
            <person name="Mitchell R.J."/>
        </authorList>
    </citation>
    <scope>NUCLEOTIDE SEQUENCE [LARGE SCALE GENOMIC DNA]</scope>
    <source>
        <strain evidence="1 2">A3.12</strain>
    </source>
</reference>
<dbReference type="Proteomes" id="UP001324634">
    <property type="component" value="Chromosome"/>
</dbReference>
<dbReference type="SUPFAM" id="SSF82185">
    <property type="entry name" value="Histone H3 K4-specific methyltransferase SET7/9 N-terminal domain"/>
    <property type="match status" value="1"/>
</dbReference>
<dbReference type="AlphaFoldDB" id="A0AAX4HNR5"/>
<dbReference type="EMBL" id="CP139487">
    <property type="protein sequence ID" value="WPU64752.1"/>
    <property type="molecule type" value="Genomic_DNA"/>
</dbReference>
<sequence length="114" mass="13150">MSKIRSEVNFETRNGRTLSHRREFFENGILFREGHYSKSQASWGWDIPIGTVKTFDENGTLRKEEHFDETGSLSGESKYFTAKGELQRTATYSDGKLKDEKVLIDLSIKEIKVI</sequence>
<evidence type="ECO:0000313" key="1">
    <source>
        <dbReference type="EMBL" id="WPU64752.1"/>
    </source>
</evidence>
<evidence type="ECO:0008006" key="3">
    <source>
        <dbReference type="Google" id="ProtNLM"/>
    </source>
</evidence>
<accession>A0AAX4HNR5</accession>
<proteinExistence type="predicted"/>
<gene>
    <name evidence="1" type="ORF">SOO65_18830</name>
</gene>
<keyword evidence="2" id="KW-1185">Reference proteome</keyword>
<protein>
    <recommendedName>
        <fullName evidence="3">MORN repeat variant</fullName>
    </recommendedName>
</protein>
<organism evidence="1 2">
    <name type="scientific">Peredibacter starrii</name>
    <dbReference type="NCBI Taxonomy" id="28202"/>
    <lineage>
        <taxon>Bacteria</taxon>
        <taxon>Pseudomonadati</taxon>
        <taxon>Bdellovibrionota</taxon>
        <taxon>Bacteriovoracia</taxon>
        <taxon>Bacteriovoracales</taxon>
        <taxon>Bacteriovoracaceae</taxon>
        <taxon>Peredibacter</taxon>
    </lineage>
</organism>
<dbReference type="RefSeq" id="WP_321394130.1">
    <property type="nucleotide sequence ID" value="NZ_CP139487.1"/>
</dbReference>
<dbReference type="Gene3D" id="3.90.930.1">
    <property type="match status" value="1"/>
</dbReference>
<dbReference type="Pfam" id="PF07661">
    <property type="entry name" value="MORN_2"/>
    <property type="match status" value="2"/>
</dbReference>